<evidence type="ECO:0000313" key="2">
    <source>
        <dbReference type="EMBL" id="MFD1094861.1"/>
    </source>
</evidence>
<keyword evidence="3" id="KW-1185">Reference proteome</keyword>
<feature type="transmembrane region" description="Helical" evidence="1">
    <location>
        <begin position="30"/>
        <end position="48"/>
    </location>
</feature>
<comment type="caution">
    <text evidence="2">The sequence shown here is derived from an EMBL/GenBank/DDBJ whole genome shotgun (WGS) entry which is preliminary data.</text>
</comment>
<evidence type="ECO:0000256" key="1">
    <source>
        <dbReference type="SAM" id="Phobius"/>
    </source>
</evidence>
<evidence type="ECO:0000313" key="3">
    <source>
        <dbReference type="Proteomes" id="UP001597131"/>
    </source>
</evidence>
<feature type="transmembrane region" description="Helical" evidence="1">
    <location>
        <begin position="55"/>
        <end position="71"/>
    </location>
</feature>
<keyword evidence="1" id="KW-0472">Membrane</keyword>
<feature type="transmembrane region" description="Helical" evidence="1">
    <location>
        <begin position="77"/>
        <end position="94"/>
    </location>
</feature>
<keyword evidence="1" id="KW-1133">Transmembrane helix</keyword>
<accession>A0ABW3NPW4</accession>
<dbReference type="InterPro" id="IPR046674">
    <property type="entry name" value="DUF6544"/>
</dbReference>
<dbReference type="EMBL" id="JBHTLI010000001">
    <property type="protein sequence ID" value="MFD1094861.1"/>
    <property type="molecule type" value="Genomic_DNA"/>
</dbReference>
<name>A0ABW3NPW4_9FLAO</name>
<dbReference type="Pfam" id="PF20181">
    <property type="entry name" value="DUF6544"/>
    <property type="match status" value="1"/>
</dbReference>
<dbReference type="RefSeq" id="WP_380743075.1">
    <property type="nucleotide sequence ID" value="NZ_JBHTLI010000001.1"/>
</dbReference>
<protein>
    <submittedName>
        <fullName evidence="2">DUF6544 family protein</fullName>
    </submittedName>
</protein>
<gene>
    <name evidence="2" type="ORF">ACFQ3Q_03790</name>
</gene>
<keyword evidence="1" id="KW-0812">Transmembrane</keyword>
<proteinExistence type="predicted"/>
<organism evidence="2 3">
    <name type="scientific">Salegentibacter chungangensis</name>
    <dbReference type="NCBI Taxonomy" id="1335724"/>
    <lineage>
        <taxon>Bacteria</taxon>
        <taxon>Pseudomonadati</taxon>
        <taxon>Bacteroidota</taxon>
        <taxon>Flavobacteriia</taxon>
        <taxon>Flavobacteriales</taxon>
        <taxon>Flavobacteriaceae</taxon>
        <taxon>Salegentibacter</taxon>
    </lineage>
</organism>
<reference evidence="3" key="1">
    <citation type="journal article" date="2019" name="Int. J. Syst. Evol. Microbiol.">
        <title>The Global Catalogue of Microorganisms (GCM) 10K type strain sequencing project: providing services to taxonomists for standard genome sequencing and annotation.</title>
        <authorList>
            <consortium name="The Broad Institute Genomics Platform"/>
            <consortium name="The Broad Institute Genome Sequencing Center for Infectious Disease"/>
            <person name="Wu L."/>
            <person name="Ma J."/>
        </authorList>
    </citation>
    <scope>NUCLEOTIDE SEQUENCE [LARGE SCALE GENOMIC DNA]</scope>
    <source>
        <strain evidence="3">CCUG 64793</strain>
    </source>
</reference>
<sequence length="355" mass="41360">MEIQATPRIMEIGDNFVDGFLENLSEPISILWLFTGTLFSIALLAYFIRKEWWPVYSILAVVVSQVLIFITWDENKWATLINLVILIASVPALGKYQFNKKVQKEIAGLCRRLSNPSAGKIKEKDLESLPEIIRKWLYNSGVINQPEVTSVRLKQRGEMRLKPEGKWMDFRAVQYFDAKKPCFIWVSRVQSNPFLYFEGRDLLKNGRGKMLVRLFSVFSIVNKKNDPKLNSGALQRFLAEMCWFPQAALYEYVRWEQLDKTSVKAYLTSEEETVEGIFRFSENGELKSFETDRYYGASKGSKKIPWKTEILEFSTFSGIHLPSRCKVTWELPEGSFNWLELEVTNLEFNVNRPYF</sequence>
<dbReference type="Proteomes" id="UP001597131">
    <property type="component" value="Unassembled WGS sequence"/>
</dbReference>